<evidence type="ECO:0000313" key="5">
    <source>
        <dbReference type="Proteomes" id="UP000691718"/>
    </source>
</evidence>
<feature type="compositionally biased region" description="Polar residues" evidence="2">
    <location>
        <begin position="25"/>
        <end position="34"/>
    </location>
</feature>
<keyword evidence="5" id="KW-1185">Reference proteome</keyword>
<accession>A0A8S3WE28</accession>
<proteinExistence type="predicted"/>
<dbReference type="EMBL" id="CAJQZP010000288">
    <property type="protein sequence ID" value="CAG4953506.1"/>
    <property type="molecule type" value="Genomic_DNA"/>
</dbReference>
<dbReference type="GO" id="GO:0003677">
    <property type="term" value="F:DNA binding"/>
    <property type="evidence" value="ECO:0007669"/>
    <property type="project" value="InterPro"/>
</dbReference>
<comment type="subcellular location">
    <subcellularLocation>
        <location evidence="1">Nucleus</location>
    </subcellularLocation>
</comment>
<name>A0A8S3WE28_PARAO</name>
<comment type="caution">
    <text evidence="4">The sequence shown here is derived from an EMBL/GenBank/DDBJ whole genome shotgun (WGS) entry which is preliminary data.</text>
</comment>
<evidence type="ECO:0000313" key="4">
    <source>
        <dbReference type="EMBL" id="CAG4953506.1"/>
    </source>
</evidence>
<dbReference type="AlphaFoldDB" id="A0A8S3WE28"/>
<evidence type="ECO:0000256" key="1">
    <source>
        <dbReference type="PROSITE-ProRule" id="PRU00371"/>
    </source>
</evidence>
<gene>
    <name evidence="4" type="ORF">PAPOLLO_LOCUS4865</name>
</gene>
<dbReference type="InterPro" id="IPR004210">
    <property type="entry name" value="BESS_motif"/>
</dbReference>
<dbReference type="Proteomes" id="UP000691718">
    <property type="component" value="Unassembled WGS sequence"/>
</dbReference>
<dbReference type="GO" id="GO:0005634">
    <property type="term" value="C:nucleus"/>
    <property type="evidence" value="ECO:0007669"/>
    <property type="project" value="UniProtKB-SubCell"/>
</dbReference>
<feature type="domain" description="BESS" evidence="3">
    <location>
        <begin position="60"/>
        <end position="99"/>
    </location>
</feature>
<evidence type="ECO:0000259" key="3">
    <source>
        <dbReference type="PROSITE" id="PS51031"/>
    </source>
</evidence>
<evidence type="ECO:0000256" key="2">
    <source>
        <dbReference type="SAM" id="MobiDB-lite"/>
    </source>
</evidence>
<organism evidence="4 5">
    <name type="scientific">Parnassius apollo</name>
    <name type="common">Apollo butterfly</name>
    <name type="synonym">Papilio apollo</name>
    <dbReference type="NCBI Taxonomy" id="110799"/>
    <lineage>
        <taxon>Eukaryota</taxon>
        <taxon>Metazoa</taxon>
        <taxon>Ecdysozoa</taxon>
        <taxon>Arthropoda</taxon>
        <taxon>Hexapoda</taxon>
        <taxon>Insecta</taxon>
        <taxon>Pterygota</taxon>
        <taxon>Neoptera</taxon>
        <taxon>Endopterygota</taxon>
        <taxon>Lepidoptera</taxon>
        <taxon>Glossata</taxon>
        <taxon>Ditrysia</taxon>
        <taxon>Papilionoidea</taxon>
        <taxon>Papilionidae</taxon>
        <taxon>Parnassiinae</taxon>
        <taxon>Parnassini</taxon>
        <taxon>Parnassius</taxon>
        <taxon>Parnassius</taxon>
    </lineage>
</organism>
<protein>
    <submittedName>
        <fullName evidence="4">(apollo) hypothetical protein</fullName>
    </submittedName>
</protein>
<reference evidence="4" key="1">
    <citation type="submission" date="2021-04" db="EMBL/GenBank/DDBJ databases">
        <authorList>
            <person name="Tunstrom K."/>
        </authorList>
    </citation>
    <scope>NUCLEOTIDE SEQUENCE</scope>
</reference>
<sequence>MKKGQSEGCPVPEGKDDEDDEEAAPTTSKVITGNKKTNVPPIQAYVDKALIKTLNKENTIDEDLNFALSLVPSLKDLTAVEKLDAKITILSIFKQIRQAGRIKATSQSRVQQHSYNVLQQPTYSYSFPVYQQLQTFQTVPSPIPSAN</sequence>
<keyword evidence="1" id="KW-0539">Nucleus</keyword>
<dbReference type="Pfam" id="PF02944">
    <property type="entry name" value="BESS"/>
    <property type="match status" value="1"/>
</dbReference>
<feature type="region of interest" description="Disordered" evidence="2">
    <location>
        <begin position="1"/>
        <end position="34"/>
    </location>
</feature>
<dbReference type="PROSITE" id="PS51031">
    <property type="entry name" value="BESS"/>
    <property type="match status" value="1"/>
</dbReference>
<dbReference type="OrthoDB" id="8118596at2759"/>